<dbReference type="AlphaFoldDB" id="A0A6G7KD51"/>
<dbReference type="PANTHER" id="PTHR21237:SF23">
    <property type="entry name" value="GRPE PROTEIN HOMOLOG, MITOCHONDRIAL"/>
    <property type="match status" value="1"/>
</dbReference>
<evidence type="ECO:0000256" key="9">
    <source>
        <dbReference type="ARBA" id="ARBA00076414"/>
    </source>
</evidence>
<dbReference type="InterPro" id="IPR013805">
    <property type="entry name" value="GrpE_CC"/>
</dbReference>
<evidence type="ECO:0000256" key="1">
    <source>
        <dbReference type="ARBA" id="ARBA00004496"/>
    </source>
</evidence>
<evidence type="ECO:0000313" key="14">
    <source>
        <dbReference type="Proteomes" id="UP000501451"/>
    </source>
</evidence>
<gene>
    <name evidence="10 13" type="primary">grpE</name>
    <name evidence="13" type="ORF">G7057_10590</name>
</gene>
<dbReference type="SUPFAM" id="SSF58014">
    <property type="entry name" value="Coiled-coil domain of nucleotide exchange factor GrpE"/>
    <property type="match status" value="1"/>
</dbReference>
<comment type="function">
    <text evidence="7 10">Participates actively in the response to hyperosmotic and heat shock by preventing the aggregation of stress-denatured proteins, in association with DnaK and GrpE. It is the nucleotide exchange factor for DnaK and may function as a thermosensor. Unfolded proteins bind initially to DnaJ; upon interaction with the DnaJ-bound protein, DnaK hydrolyzes its bound ATP, resulting in the formation of a stable complex. GrpE releases ADP from DnaK; ATP binding to DnaK triggers the release of the substrate protein, thus completing the reaction cycle. Several rounds of ATP-dependent interactions between DnaJ, DnaK and GrpE are required for fully efficient folding.</text>
</comment>
<organism evidence="13 14">
    <name type="scientific">Jeotgalibaca arthritidis</name>
    <dbReference type="NCBI Taxonomy" id="1868794"/>
    <lineage>
        <taxon>Bacteria</taxon>
        <taxon>Bacillati</taxon>
        <taxon>Bacillota</taxon>
        <taxon>Bacilli</taxon>
        <taxon>Lactobacillales</taxon>
        <taxon>Carnobacteriaceae</taxon>
        <taxon>Jeotgalibaca</taxon>
    </lineage>
</organism>
<dbReference type="Pfam" id="PF01025">
    <property type="entry name" value="GrpE"/>
    <property type="match status" value="1"/>
</dbReference>
<dbReference type="GO" id="GO:0000774">
    <property type="term" value="F:adenyl-nucleotide exchange factor activity"/>
    <property type="evidence" value="ECO:0007669"/>
    <property type="project" value="InterPro"/>
</dbReference>
<dbReference type="GO" id="GO:0005737">
    <property type="term" value="C:cytoplasm"/>
    <property type="evidence" value="ECO:0007669"/>
    <property type="project" value="UniProtKB-SubCell"/>
</dbReference>
<dbReference type="SUPFAM" id="SSF51064">
    <property type="entry name" value="Head domain of nucleotide exchange factor GrpE"/>
    <property type="match status" value="1"/>
</dbReference>
<dbReference type="PANTHER" id="PTHR21237">
    <property type="entry name" value="GRPE PROTEIN"/>
    <property type="match status" value="1"/>
</dbReference>
<comment type="similarity">
    <text evidence="2 10 11">Belongs to the GrpE family.</text>
</comment>
<evidence type="ECO:0000256" key="8">
    <source>
        <dbReference type="ARBA" id="ARBA00072274"/>
    </source>
</evidence>
<dbReference type="NCBIfam" id="NF010759">
    <property type="entry name" value="PRK14162.1"/>
    <property type="match status" value="1"/>
</dbReference>
<feature type="coiled-coil region" evidence="12">
    <location>
        <begin position="22"/>
        <end position="70"/>
    </location>
</feature>
<keyword evidence="6 10" id="KW-0143">Chaperone</keyword>
<dbReference type="NCBIfam" id="NF010738">
    <property type="entry name" value="PRK14140.1"/>
    <property type="match status" value="1"/>
</dbReference>
<dbReference type="FunFam" id="2.30.22.10:FF:000001">
    <property type="entry name" value="Protein GrpE"/>
    <property type="match status" value="1"/>
</dbReference>
<evidence type="ECO:0000256" key="3">
    <source>
        <dbReference type="ARBA" id="ARBA00011738"/>
    </source>
</evidence>
<dbReference type="Gene3D" id="3.90.20.20">
    <property type="match status" value="1"/>
</dbReference>
<evidence type="ECO:0000256" key="4">
    <source>
        <dbReference type="ARBA" id="ARBA00022490"/>
    </source>
</evidence>
<proteinExistence type="inferred from homology"/>
<evidence type="ECO:0000256" key="11">
    <source>
        <dbReference type="RuleBase" id="RU004478"/>
    </source>
</evidence>
<dbReference type="GO" id="GO:0042803">
    <property type="term" value="F:protein homodimerization activity"/>
    <property type="evidence" value="ECO:0007669"/>
    <property type="project" value="InterPro"/>
</dbReference>
<evidence type="ECO:0000313" key="13">
    <source>
        <dbReference type="EMBL" id="QII83199.1"/>
    </source>
</evidence>
<comment type="subunit">
    <text evidence="3 10">Homodimer.</text>
</comment>
<evidence type="ECO:0000256" key="5">
    <source>
        <dbReference type="ARBA" id="ARBA00023016"/>
    </source>
</evidence>
<dbReference type="CDD" id="cd00446">
    <property type="entry name" value="GrpE"/>
    <property type="match status" value="1"/>
</dbReference>
<dbReference type="GO" id="GO:0051087">
    <property type="term" value="F:protein-folding chaperone binding"/>
    <property type="evidence" value="ECO:0007669"/>
    <property type="project" value="InterPro"/>
</dbReference>
<evidence type="ECO:0000256" key="2">
    <source>
        <dbReference type="ARBA" id="ARBA00009054"/>
    </source>
</evidence>
<keyword evidence="12" id="KW-0175">Coiled coil</keyword>
<evidence type="ECO:0000256" key="10">
    <source>
        <dbReference type="HAMAP-Rule" id="MF_01151"/>
    </source>
</evidence>
<keyword evidence="5 10" id="KW-0346">Stress response</keyword>
<dbReference type="EMBL" id="CP049740">
    <property type="protein sequence ID" value="QII83199.1"/>
    <property type="molecule type" value="Genomic_DNA"/>
</dbReference>
<protein>
    <recommendedName>
        <fullName evidence="8 10">Protein GrpE</fullName>
    </recommendedName>
    <alternativeName>
        <fullName evidence="9 10">HSP-70 cofactor</fullName>
    </alternativeName>
</protein>
<dbReference type="GO" id="GO:0051082">
    <property type="term" value="F:unfolded protein binding"/>
    <property type="evidence" value="ECO:0007669"/>
    <property type="project" value="TreeGrafter"/>
</dbReference>
<sequence>MVVEEKDNLTENEDVSVDQTVAEETISEVDKLAEELEQLQDRYLRVQAELANIQKRNAKERQDAAKFRSQSLATELLAVVDNLERALEIEVEGDQALNFKKGVEMVYNSMLEALKSEGVEIIDPMNEPFDPNFHMSIQVQEPEEGQEADTVVAVVQKGYRLKERVLRPAMVVVAQ</sequence>
<accession>A0A6G7KD51</accession>
<dbReference type="HAMAP" id="MF_01151">
    <property type="entry name" value="GrpE"/>
    <property type="match status" value="1"/>
</dbReference>
<keyword evidence="14" id="KW-1185">Reference proteome</keyword>
<keyword evidence="4 10" id="KW-0963">Cytoplasm</keyword>
<evidence type="ECO:0000256" key="7">
    <source>
        <dbReference type="ARBA" id="ARBA00053401"/>
    </source>
</evidence>
<dbReference type="PRINTS" id="PR00773">
    <property type="entry name" value="GRPEPROTEIN"/>
</dbReference>
<dbReference type="KEGG" id="jar:G7057_10590"/>
<comment type="subcellular location">
    <subcellularLocation>
        <location evidence="1 10">Cytoplasm</location>
    </subcellularLocation>
</comment>
<name>A0A6G7KD51_9LACT</name>
<dbReference type="InterPro" id="IPR000740">
    <property type="entry name" value="GrpE"/>
</dbReference>
<evidence type="ECO:0000256" key="12">
    <source>
        <dbReference type="SAM" id="Coils"/>
    </source>
</evidence>
<reference evidence="13 14" key="1">
    <citation type="journal article" date="2017" name="Int. J. Syst. Evol. Microbiol.">
        <title>Jeotgalibaca porci sp. nov. and Jeotgalibaca arthritidis sp. nov., isolated from pigs, and emended description of the genus Jeotgalibaca.</title>
        <authorList>
            <person name="Zamora L."/>
            <person name="Perez-Sancho M."/>
            <person name="Dominguez L."/>
            <person name="Fernandez-Garayzabal J.F."/>
            <person name="Vela A.I."/>
        </authorList>
    </citation>
    <scope>NUCLEOTIDE SEQUENCE [LARGE SCALE GENOMIC DNA]</scope>
    <source>
        <strain evidence="13 14">CECT 9157</strain>
    </source>
</reference>
<evidence type="ECO:0000256" key="6">
    <source>
        <dbReference type="ARBA" id="ARBA00023186"/>
    </source>
</evidence>
<dbReference type="Proteomes" id="UP000501451">
    <property type="component" value="Chromosome"/>
</dbReference>
<dbReference type="InterPro" id="IPR009012">
    <property type="entry name" value="GrpE_head"/>
</dbReference>
<dbReference type="Gene3D" id="2.30.22.10">
    <property type="entry name" value="Head domain of nucleotide exchange factor GrpE"/>
    <property type="match status" value="1"/>
</dbReference>
<dbReference type="GO" id="GO:0006457">
    <property type="term" value="P:protein folding"/>
    <property type="evidence" value="ECO:0007669"/>
    <property type="project" value="InterPro"/>
</dbReference>